<protein>
    <submittedName>
        <fullName evidence="4">Uncharacterized protein</fullName>
    </submittedName>
</protein>
<dbReference type="GO" id="GO:0046872">
    <property type="term" value="F:metal ion binding"/>
    <property type="evidence" value="ECO:0007669"/>
    <property type="project" value="UniProtKB-KW"/>
</dbReference>
<dbReference type="PANTHER" id="PTHR10122">
    <property type="entry name" value="CYTOCHROME C OXIDASE SUBUNIT 5B, MITOCHONDRIAL"/>
    <property type="match status" value="1"/>
</dbReference>
<organism evidence="4 5">
    <name type="scientific">Eleutherodactylus coqui</name>
    <name type="common">Puerto Rican coqui</name>
    <dbReference type="NCBI Taxonomy" id="57060"/>
    <lineage>
        <taxon>Eukaryota</taxon>
        <taxon>Metazoa</taxon>
        <taxon>Chordata</taxon>
        <taxon>Craniata</taxon>
        <taxon>Vertebrata</taxon>
        <taxon>Euteleostomi</taxon>
        <taxon>Amphibia</taxon>
        <taxon>Batrachia</taxon>
        <taxon>Anura</taxon>
        <taxon>Neobatrachia</taxon>
        <taxon>Hyloidea</taxon>
        <taxon>Eleutherodactylidae</taxon>
        <taxon>Eleutherodactylinae</taxon>
        <taxon>Eleutherodactylus</taxon>
        <taxon>Eleutherodactylus</taxon>
    </lineage>
</organism>
<dbReference type="Pfam" id="PF01215">
    <property type="entry name" value="COX5B"/>
    <property type="match status" value="1"/>
</dbReference>
<dbReference type="OrthoDB" id="10249250at2759"/>
<name>A0A8J6FCX0_ELECQ</name>
<dbReference type="PROSITE" id="PS51359">
    <property type="entry name" value="COX5B_2"/>
    <property type="match status" value="1"/>
</dbReference>
<dbReference type="GO" id="GO:0045277">
    <property type="term" value="C:respiratory chain complex IV"/>
    <property type="evidence" value="ECO:0007669"/>
    <property type="project" value="InterPro"/>
</dbReference>
<sequence length="143" mass="15962">MASWRYLQLLGRAVSRAAAYQQAVYLRPCVRAMSGGGIPTNEEQATGVEKKILDALKKGEDPFNMLAPKWYPGTKEEPNIVPSVPPYRLVACLCKCLPYFTPFHKVSCNLRQVSSTLQNTILGLLICVPCSPSLYKMLIIDIW</sequence>
<evidence type="ECO:0000256" key="2">
    <source>
        <dbReference type="ARBA" id="ARBA00022833"/>
    </source>
</evidence>
<dbReference type="Proteomes" id="UP000770717">
    <property type="component" value="Unassembled WGS sequence"/>
</dbReference>
<evidence type="ECO:0000256" key="3">
    <source>
        <dbReference type="PIRSR" id="PIRSR602124-1"/>
    </source>
</evidence>
<dbReference type="GO" id="GO:0006123">
    <property type="term" value="P:mitochondrial electron transport, cytochrome c to oxygen"/>
    <property type="evidence" value="ECO:0007669"/>
    <property type="project" value="InterPro"/>
</dbReference>
<dbReference type="GO" id="GO:0005740">
    <property type="term" value="C:mitochondrial envelope"/>
    <property type="evidence" value="ECO:0007669"/>
    <property type="project" value="InterPro"/>
</dbReference>
<dbReference type="SUPFAM" id="SSF57802">
    <property type="entry name" value="Rubredoxin-like"/>
    <property type="match status" value="1"/>
</dbReference>
<evidence type="ECO:0000313" key="4">
    <source>
        <dbReference type="EMBL" id="KAG9485026.1"/>
    </source>
</evidence>
<keyword evidence="1 3" id="KW-0479">Metal-binding</keyword>
<keyword evidence="2 3" id="KW-0862">Zinc</keyword>
<dbReference type="AlphaFoldDB" id="A0A8J6FCX0"/>
<feature type="binding site" evidence="3">
    <location>
        <position position="94"/>
    </location>
    <ligand>
        <name>Zn(2+)</name>
        <dbReference type="ChEBI" id="CHEBI:29105"/>
    </ligand>
</feature>
<dbReference type="InterPro" id="IPR002124">
    <property type="entry name" value="Cyt_c_oxidase_su5b"/>
</dbReference>
<evidence type="ECO:0000256" key="1">
    <source>
        <dbReference type="ARBA" id="ARBA00022723"/>
    </source>
</evidence>
<proteinExistence type="predicted"/>
<comment type="caution">
    <text evidence="4">The sequence shown here is derived from an EMBL/GenBank/DDBJ whole genome shotgun (WGS) entry which is preliminary data.</text>
</comment>
<dbReference type="Gene3D" id="2.60.11.10">
    <property type="entry name" value="Cytochrome c oxidase, subunit Vb"/>
    <property type="match status" value="1"/>
</dbReference>
<gene>
    <name evidence="4" type="ORF">GDO78_008246</name>
</gene>
<keyword evidence="5" id="KW-1185">Reference proteome</keyword>
<dbReference type="InterPro" id="IPR036972">
    <property type="entry name" value="Cyt_c_oxidase_su5b_sf"/>
</dbReference>
<dbReference type="PANTHER" id="PTHR10122:SF0">
    <property type="entry name" value="CYTOCHROME C OXIDASE SUBUNIT 5B, ISOFORM A-RELATED"/>
    <property type="match status" value="1"/>
</dbReference>
<dbReference type="EMBL" id="WNTK01000004">
    <property type="protein sequence ID" value="KAG9485026.1"/>
    <property type="molecule type" value="Genomic_DNA"/>
</dbReference>
<evidence type="ECO:0000313" key="5">
    <source>
        <dbReference type="Proteomes" id="UP000770717"/>
    </source>
</evidence>
<reference evidence="4" key="1">
    <citation type="thesis" date="2020" institute="ProQuest LLC" country="789 East Eisenhower Parkway, Ann Arbor, MI, USA">
        <title>Comparative Genomics and Chromosome Evolution.</title>
        <authorList>
            <person name="Mudd A.B."/>
        </authorList>
    </citation>
    <scope>NUCLEOTIDE SEQUENCE</scope>
    <source>
        <strain evidence="4">HN-11 Male</strain>
        <tissue evidence="4">Kidney and liver</tissue>
    </source>
</reference>
<accession>A0A8J6FCX0</accession>
<feature type="binding site" evidence="3">
    <location>
        <position position="92"/>
    </location>
    <ligand>
        <name>Zn(2+)</name>
        <dbReference type="ChEBI" id="CHEBI:29105"/>
    </ligand>
</feature>